<name>A0ABS8S4Y4_DATST</name>
<organism evidence="1 2">
    <name type="scientific">Datura stramonium</name>
    <name type="common">Jimsonweed</name>
    <name type="synonym">Common thornapple</name>
    <dbReference type="NCBI Taxonomy" id="4076"/>
    <lineage>
        <taxon>Eukaryota</taxon>
        <taxon>Viridiplantae</taxon>
        <taxon>Streptophyta</taxon>
        <taxon>Embryophyta</taxon>
        <taxon>Tracheophyta</taxon>
        <taxon>Spermatophyta</taxon>
        <taxon>Magnoliopsida</taxon>
        <taxon>eudicotyledons</taxon>
        <taxon>Gunneridae</taxon>
        <taxon>Pentapetalae</taxon>
        <taxon>asterids</taxon>
        <taxon>lamiids</taxon>
        <taxon>Solanales</taxon>
        <taxon>Solanaceae</taxon>
        <taxon>Solanoideae</taxon>
        <taxon>Datureae</taxon>
        <taxon>Datura</taxon>
    </lineage>
</organism>
<sequence>MEAGHTWCRAMHPSTMYVAACHATTLLQGEARCGPCHRLPPIYIESQAYEEHIYRVESLRLTHFCGTLG</sequence>
<reference evidence="1 2" key="1">
    <citation type="journal article" date="2021" name="BMC Genomics">
        <title>Datura genome reveals duplications of psychoactive alkaloid biosynthetic genes and high mutation rate following tissue culture.</title>
        <authorList>
            <person name="Rajewski A."/>
            <person name="Carter-House D."/>
            <person name="Stajich J."/>
            <person name="Litt A."/>
        </authorList>
    </citation>
    <scope>NUCLEOTIDE SEQUENCE [LARGE SCALE GENOMIC DNA]</scope>
    <source>
        <strain evidence="1">AR-01</strain>
    </source>
</reference>
<feature type="non-terminal residue" evidence="1">
    <location>
        <position position="69"/>
    </location>
</feature>
<dbReference type="Proteomes" id="UP000823775">
    <property type="component" value="Unassembled WGS sequence"/>
</dbReference>
<keyword evidence="2" id="KW-1185">Reference proteome</keyword>
<accession>A0ABS8S4Y4</accession>
<protein>
    <submittedName>
        <fullName evidence="1">Uncharacterized protein</fullName>
    </submittedName>
</protein>
<dbReference type="EMBL" id="JACEIK010000275">
    <property type="protein sequence ID" value="MCD7453959.1"/>
    <property type="molecule type" value="Genomic_DNA"/>
</dbReference>
<evidence type="ECO:0000313" key="2">
    <source>
        <dbReference type="Proteomes" id="UP000823775"/>
    </source>
</evidence>
<gene>
    <name evidence="1" type="ORF">HAX54_022771</name>
</gene>
<comment type="caution">
    <text evidence="1">The sequence shown here is derived from an EMBL/GenBank/DDBJ whole genome shotgun (WGS) entry which is preliminary data.</text>
</comment>
<proteinExistence type="predicted"/>
<evidence type="ECO:0000313" key="1">
    <source>
        <dbReference type="EMBL" id="MCD7453959.1"/>
    </source>
</evidence>